<evidence type="ECO:0000313" key="3">
    <source>
        <dbReference type="EMBL" id="THT96054.1"/>
    </source>
</evidence>
<feature type="chain" id="PRO_5020703535" evidence="2">
    <location>
        <begin position="32"/>
        <end position="273"/>
    </location>
</feature>
<dbReference type="Proteomes" id="UP000308917">
    <property type="component" value="Unassembled WGS sequence"/>
</dbReference>
<comment type="caution">
    <text evidence="3">The sequence shown here is derived from an EMBL/GenBank/DDBJ whole genome shotgun (WGS) entry which is preliminary data.</text>
</comment>
<organism evidence="3 4">
    <name type="scientific">Lampropedia puyangensis</name>
    <dbReference type="NCBI Taxonomy" id="1330072"/>
    <lineage>
        <taxon>Bacteria</taxon>
        <taxon>Pseudomonadati</taxon>
        <taxon>Pseudomonadota</taxon>
        <taxon>Betaproteobacteria</taxon>
        <taxon>Burkholderiales</taxon>
        <taxon>Comamonadaceae</taxon>
        <taxon>Lampropedia</taxon>
    </lineage>
</organism>
<feature type="region of interest" description="Disordered" evidence="1">
    <location>
        <begin position="164"/>
        <end position="188"/>
    </location>
</feature>
<proteinExistence type="predicted"/>
<accession>A0A4S8ERB8</accession>
<dbReference type="AlphaFoldDB" id="A0A4S8ERB8"/>
<name>A0A4S8ERB8_9BURK</name>
<evidence type="ECO:0000313" key="4">
    <source>
        <dbReference type="Proteomes" id="UP000308917"/>
    </source>
</evidence>
<dbReference type="RefSeq" id="WP_136574943.1">
    <property type="nucleotide sequence ID" value="NZ_STFG01000036.1"/>
</dbReference>
<keyword evidence="4" id="KW-1185">Reference proteome</keyword>
<keyword evidence="2" id="KW-0732">Signal</keyword>
<evidence type="ECO:0000256" key="1">
    <source>
        <dbReference type="SAM" id="MobiDB-lite"/>
    </source>
</evidence>
<protein>
    <submittedName>
        <fullName evidence="3">Uncharacterized protein</fullName>
    </submittedName>
</protein>
<reference evidence="3 4" key="1">
    <citation type="journal article" date="2015" name="Antonie Van Leeuwenhoek">
        <title>Lampropedia puyangensis sp. nov., isolated from symptomatic bark of Populus ? euramericana canker and emended description of Lampropedia hyalina (Ehrenberg 1832) Lee et al. 2004.</title>
        <authorList>
            <person name="Li Y."/>
            <person name="Wang T."/>
            <person name="Piao C.G."/>
            <person name="Wang L.F."/>
            <person name="Tian G.Z."/>
            <person name="Zhu T.H."/>
            <person name="Guo M.W."/>
        </authorList>
    </citation>
    <scope>NUCLEOTIDE SEQUENCE [LARGE SCALE GENOMIC DNA]</scope>
    <source>
        <strain evidence="3 4">2-bin</strain>
    </source>
</reference>
<evidence type="ECO:0000256" key="2">
    <source>
        <dbReference type="SAM" id="SignalP"/>
    </source>
</evidence>
<gene>
    <name evidence="3" type="ORF">E9531_16865</name>
</gene>
<feature type="compositionally biased region" description="Polar residues" evidence="1">
    <location>
        <begin position="164"/>
        <end position="184"/>
    </location>
</feature>
<feature type="signal peptide" evidence="2">
    <location>
        <begin position="1"/>
        <end position="31"/>
    </location>
</feature>
<dbReference type="OrthoDB" id="8991550at2"/>
<dbReference type="EMBL" id="STFG01000036">
    <property type="protein sequence ID" value="THT96054.1"/>
    <property type="molecule type" value="Genomic_DNA"/>
</dbReference>
<sequence length="273" mass="30313">MKTSKPKTAAKWSSLVAVHAIWLGALTPALAAPAQWIEVAPRGAALLCKSMTVYAEIYGAKDPINAKLERGYRWSNPTAWAAMKLDGDFMARARIAVMMAMNDALDRQDCAEVQEDDRYLIDKNPANHQLFSTTNEMGAGVAYAPIVYKHQQYWGTFNDQSFRITSNSPKAPPSQQTSGSNPAQVNDRPEEFARGTNYAVVRGSLLKQGWQPLITPGAAEQCWEDDDRCQGRPEMEFCSGTGHALCRFNWVKDNVRLSVCTYGESGLFDNYCQ</sequence>